<evidence type="ECO:0000313" key="3">
    <source>
        <dbReference type="EMBL" id="SIR26394.1"/>
    </source>
</evidence>
<dbReference type="InterPro" id="IPR018677">
    <property type="entry name" value="DUF2157"/>
</dbReference>
<dbReference type="RefSeq" id="WP_076603314.1">
    <property type="nucleotide sequence ID" value="NZ_FTMD01000012.1"/>
</dbReference>
<keyword evidence="4" id="KW-1185">Reference proteome</keyword>
<protein>
    <submittedName>
        <fullName evidence="3">Predicted membrane protein</fullName>
    </submittedName>
</protein>
<feature type="transmembrane region" description="Helical" evidence="1">
    <location>
        <begin position="101"/>
        <end position="124"/>
    </location>
</feature>
<dbReference type="EMBL" id="FTMD01000012">
    <property type="protein sequence ID" value="SIR26394.1"/>
    <property type="molecule type" value="Genomic_DNA"/>
</dbReference>
<proteinExistence type="predicted"/>
<dbReference type="AlphaFoldDB" id="A0A1N6ZHZ5"/>
<dbReference type="Pfam" id="PF09925">
    <property type="entry name" value="DUF2157"/>
    <property type="match status" value="1"/>
</dbReference>
<feature type="transmembrane region" description="Helical" evidence="1">
    <location>
        <begin position="187"/>
        <end position="209"/>
    </location>
</feature>
<feature type="transmembrane region" description="Helical" evidence="1">
    <location>
        <begin position="294"/>
        <end position="315"/>
    </location>
</feature>
<dbReference type="STRING" id="34027.SAMN05421829_11217"/>
<sequence>MSWTLPDRGMLLALAEDGALTPRQLEQAAAVAPLAPARDEWLAGADRVLAVAGAILLATGLIFFFAWNWDALHRFAKLGIAIAALAACTGTALAAPPFGTVWRAALLAASLATGALLALIGQTYQSGADIWELFVAWAALMTPFVLLARSSASWLLWLVVANAGLLRYLSESWWARFIGALGDAESLLAIAAFNAAVLLAFELGGRALLATPRRHLNRIAGLGVLAPLALGACLSWWDTDFRAVGLAFAVVAVAFAYAYLAHRRDVPMLAQTAFATIAVATSALIRVLPHSADFFTINLVAVFVIASTGVAGMWLTRLYREGRNA</sequence>
<keyword evidence="1" id="KW-1133">Transmembrane helix</keyword>
<keyword evidence="1" id="KW-0472">Membrane</keyword>
<organism evidence="3 4">
    <name type="scientific">Aromatoleum tolulyticum</name>
    <dbReference type="NCBI Taxonomy" id="34027"/>
    <lineage>
        <taxon>Bacteria</taxon>
        <taxon>Pseudomonadati</taxon>
        <taxon>Pseudomonadota</taxon>
        <taxon>Betaproteobacteria</taxon>
        <taxon>Rhodocyclales</taxon>
        <taxon>Rhodocyclaceae</taxon>
        <taxon>Aromatoleum</taxon>
    </lineage>
</organism>
<gene>
    <name evidence="3" type="ORF">SAMN05421829_11217</name>
</gene>
<keyword evidence="1" id="KW-0812">Transmembrane</keyword>
<dbReference type="OrthoDB" id="327621at2"/>
<feature type="transmembrane region" description="Helical" evidence="1">
    <location>
        <begin position="216"/>
        <end position="237"/>
    </location>
</feature>
<name>A0A1N6ZHZ5_9RHOO</name>
<feature type="transmembrane region" description="Helical" evidence="1">
    <location>
        <begin position="130"/>
        <end position="148"/>
    </location>
</feature>
<evidence type="ECO:0000259" key="2">
    <source>
        <dbReference type="Pfam" id="PF09925"/>
    </source>
</evidence>
<feature type="transmembrane region" description="Helical" evidence="1">
    <location>
        <begin position="48"/>
        <end position="69"/>
    </location>
</feature>
<evidence type="ECO:0000256" key="1">
    <source>
        <dbReference type="SAM" id="Phobius"/>
    </source>
</evidence>
<feature type="transmembrane region" description="Helical" evidence="1">
    <location>
        <begin position="268"/>
        <end position="288"/>
    </location>
</feature>
<accession>A0A1N6ZHZ5</accession>
<feature type="domain" description="DUF2157" evidence="2">
    <location>
        <begin position="14"/>
        <end position="154"/>
    </location>
</feature>
<feature type="transmembrane region" description="Helical" evidence="1">
    <location>
        <begin position="75"/>
        <end position="94"/>
    </location>
</feature>
<evidence type="ECO:0000313" key="4">
    <source>
        <dbReference type="Proteomes" id="UP000186819"/>
    </source>
</evidence>
<dbReference type="Proteomes" id="UP000186819">
    <property type="component" value="Unassembled WGS sequence"/>
</dbReference>
<feature type="transmembrane region" description="Helical" evidence="1">
    <location>
        <begin position="243"/>
        <end position="261"/>
    </location>
</feature>
<reference evidence="4" key="1">
    <citation type="submission" date="2017-01" db="EMBL/GenBank/DDBJ databases">
        <authorList>
            <person name="Varghese N."/>
            <person name="Submissions S."/>
        </authorList>
    </citation>
    <scope>NUCLEOTIDE SEQUENCE [LARGE SCALE GENOMIC DNA]</scope>
    <source>
        <strain evidence="4">ATCC 51758</strain>
    </source>
</reference>